<dbReference type="AlphaFoldDB" id="D7A4N9"/>
<name>D7A4N9_ANCN5</name>
<dbReference type="HOGENOM" id="CLU_1057307_0_0_5"/>
<organism evidence="1 2">
    <name type="scientific">Ancylobacter novellus (strain ATCC 8093 / DSM 506 / JCM 20403 / CCM 1077 / IAM 12100 / NBRC 12443 / NCIMB 10456)</name>
    <name type="common">Starkeya novella</name>
    <dbReference type="NCBI Taxonomy" id="639283"/>
    <lineage>
        <taxon>Bacteria</taxon>
        <taxon>Pseudomonadati</taxon>
        <taxon>Pseudomonadota</taxon>
        <taxon>Alphaproteobacteria</taxon>
        <taxon>Hyphomicrobiales</taxon>
        <taxon>Xanthobacteraceae</taxon>
        <taxon>Ancylobacter</taxon>
    </lineage>
</organism>
<dbReference type="Proteomes" id="UP000006633">
    <property type="component" value="Chromosome"/>
</dbReference>
<protein>
    <submittedName>
        <fullName evidence="1">Uncharacterized protein</fullName>
    </submittedName>
</protein>
<gene>
    <name evidence="1" type="ordered locus">Snov_0604</name>
</gene>
<evidence type="ECO:0000313" key="1">
    <source>
        <dbReference type="EMBL" id="ADH87937.1"/>
    </source>
</evidence>
<sequence length="263" mass="28569">MTCIAIWYEAFDKVLWAVGDTRTINHLNGSLSEASAKIFPLTVKCFVPGTSGFFDNLRLSRTLGFAFAGNTFSALQTYSALNAALQHMIGLPDLPLPSMADVAMLAQRLGTRYFVETLRPFEMAVFGCCPASNTLQVFHLEWDASRLMFDLRSLPETTSASPLLLGSHKPEIAEAIAELDAKAEHALRRTPSRVLASIIREGRFPDVGGTLQIGTTRGREFGLMSYMQPSGNGPQCAMVFLGLDVETDLGQVGAFKVAPMGTI</sequence>
<evidence type="ECO:0000313" key="2">
    <source>
        <dbReference type="Proteomes" id="UP000006633"/>
    </source>
</evidence>
<reference evidence="1 2" key="1">
    <citation type="journal article" date="2012" name="Stand. Genomic Sci.">
        <title>Complete genome sequence of the facultatively chemolithoautotrophic and methylotrophic alpha Proteobacterium Starkeya novella type strain (ATCC 8093(T)).</title>
        <authorList>
            <person name="Kappler U."/>
            <person name="Davenport K."/>
            <person name="Beatson S."/>
            <person name="Lucas S."/>
            <person name="Lapidus A."/>
            <person name="Copeland A."/>
            <person name="Berry K.W."/>
            <person name="Glavina Del Rio T."/>
            <person name="Hammon N."/>
            <person name="Dalin E."/>
            <person name="Tice H."/>
            <person name="Pitluck S."/>
            <person name="Richardson P."/>
            <person name="Bruce D."/>
            <person name="Goodwin L.A."/>
            <person name="Han C."/>
            <person name="Tapia R."/>
            <person name="Detter J.C."/>
            <person name="Chang Y.J."/>
            <person name="Jeffries C.D."/>
            <person name="Land M."/>
            <person name="Hauser L."/>
            <person name="Kyrpides N.C."/>
            <person name="Goker M."/>
            <person name="Ivanova N."/>
            <person name="Klenk H.P."/>
            <person name="Woyke T."/>
        </authorList>
    </citation>
    <scope>NUCLEOTIDE SEQUENCE [LARGE SCALE GENOMIC DNA]</scope>
    <source>
        <strain evidence="2">ATCC 8093 / DSM 506 / JCM 20403 / CCM 1077 / IAM 12100 / NBRC 12443 / NCIMB 10456</strain>
    </source>
</reference>
<proteinExistence type="predicted"/>
<keyword evidence="2" id="KW-1185">Reference proteome</keyword>
<dbReference type="KEGG" id="sno:Snov_0604"/>
<dbReference type="EMBL" id="CP002026">
    <property type="protein sequence ID" value="ADH87937.1"/>
    <property type="molecule type" value="Genomic_DNA"/>
</dbReference>
<dbReference type="STRING" id="639283.Snov_0604"/>
<accession>D7A4N9</accession>